<reference evidence="3" key="3">
    <citation type="submission" date="2025-09" db="UniProtKB">
        <authorList>
            <consortium name="Ensembl"/>
        </authorList>
    </citation>
    <scope>IDENTIFICATION</scope>
</reference>
<dbReference type="GO" id="GO:0006955">
    <property type="term" value="P:immune response"/>
    <property type="evidence" value="ECO:0007669"/>
    <property type="project" value="InterPro"/>
</dbReference>
<evidence type="ECO:0000259" key="2">
    <source>
        <dbReference type="Pfam" id="PF00048"/>
    </source>
</evidence>
<dbReference type="InterPro" id="IPR036048">
    <property type="entry name" value="Interleukin_8-like_sf"/>
</dbReference>
<evidence type="ECO:0000313" key="3">
    <source>
        <dbReference type="Ensembl" id="ENSENLP00000009734.1"/>
    </source>
</evidence>
<keyword evidence="4" id="KW-1185">Reference proteome</keyword>
<name>A0A665TIP9_ECHNA</name>
<dbReference type="OMA" id="KPICAHP"/>
<reference evidence="3" key="1">
    <citation type="submission" date="2021-04" db="EMBL/GenBank/DDBJ databases">
        <authorList>
            <consortium name="Wellcome Sanger Institute Data Sharing"/>
        </authorList>
    </citation>
    <scope>NUCLEOTIDE SEQUENCE [LARGE SCALE GENOMIC DNA]</scope>
</reference>
<dbReference type="Proteomes" id="UP000472264">
    <property type="component" value="Chromosome 9"/>
</dbReference>
<dbReference type="Pfam" id="PF00048">
    <property type="entry name" value="IL8"/>
    <property type="match status" value="1"/>
</dbReference>
<accession>A0A665TIP9</accession>
<dbReference type="AlphaFoldDB" id="A0A665TIP9"/>
<dbReference type="InterPro" id="IPR001811">
    <property type="entry name" value="Chemokine_IL8-like_dom"/>
</dbReference>
<organism evidence="3 4">
    <name type="scientific">Echeneis naucrates</name>
    <name type="common">Live sharksucker</name>
    <dbReference type="NCBI Taxonomy" id="173247"/>
    <lineage>
        <taxon>Eukaryota</taxon>
        <taxon>Metazoa</taxon>
        <taxon>Chordata</taxon>
        <taxon>Craniata</taxon>
        <taxon>Vertebrata</taxon>
        <taxon>Euteleostomi</taxon>
        <taxon>Actinopterygii</taxon>
        <taxon>Neopterygii</taxon>
        <taxon>Teleostei</taxon>
        <taxon>Neoteleostei</taxon>
        <taxon>Acanthomorphata</taxon>
        <taxon>Carangaria</taxon>
        <taxon>Carangiformes</taxon>
        <taxon>Echeneidae</taxon>
        <taxon>Echeneis</taxon>
    </lineage>
</organism>
<dbReference type="SUPFAM" id="SSF54117">
    <property type="entry name" value="Interleukin 8-like chemokines"/>
    <property type="match status" value="1"/>
</dbReference>
<feature type="domain" description="Chemokine interleukin-8-like" evidence="2">
    <location>
        <begin position="68"/>
        <end position="120"/>
    </location>
</feature>
<dbReference type="Gene3D" id="2.40.50.40">
    <property type="match status" value="1"/>
</dbReference>
<evidence type="ECO:0000313" key="4">
    <source>
        <dbReference type="Proteomes" id="UP000472264"/>
    </source>
</evidence>
<evidence type="ECO:0000256" key="1">
    <source>
        <dbReference type="ARBA" id="ARBA00022514"/>
    </source>
</evidence>
<protein>
    <recommendedName>
        <fullName evidence="2">Chemokine interleukin-8-like domain-containing protein</fullName>
    </recommendedName>
</protein>
<dbReference type="FunCoup" id="A0A665TIP9">
    <property type="interactions" value="571"/>
</dbReference>
<reference evidence="3" key="2">
    <citation type="submission" date="2025-08" db="UniProtKB">
        <authorList>
            <consortium name="Ensembl"/>
        </authorList>
    </citation>
    <scope>IDENTIFICATION</scope>
</reference>
<proteinExistence type="predicted"/>
<sequence>MMFLGVCVCVCLDKCARLHVSTHACWYLSTNDRLPPLLCPDIMDLKVAFVVVCLCALAITSTEAGIPKCCVKPQRHISRGTLLKVERYYEQLSSGACDISALILYVRDRRKPLCVSNKVKRRPSWKKLQDTLYTSA</sequence>
<dbReference type="Ensembl" id="ENSENLT00000010190.1">
    <property type="protein sequence ID" value="ENSENLP00000009734.1"/>
    <property type="gene ID" value="ENSENLG00000004696.1"/>
</dbReference>
<dbReference type="InParanoid" id="A0A665TIP9"/>
<keyword evidence="1" id="KW-0202">Cytokine</keyword>
<dbReference type="GO" id="GO:0005615">
    <property type="term" value="C:extracellular space"/>
    <property type="evidence" value="ECO:0007669"/>
    <property type="project" value="UniProtKB-KW"/>
</dbReference>
<dbReference type="GO" id="GO:0008009">
    <property type="term" value="F:chemokine activity"/>
    <property type="evidence" value="ECO:0007669"/>
    <property type="project" value="InterPro"/>
</dbReference>